<gene>
    <name evidence="2" type="ORF">KIH74_22585</name>
</gene>
<organism evidence="2 3">
    <name type="scientific">Kineosporia corallincola</name>
    <dbReference type="NCBI Taxonomy" id="2835133"/>
    <lineage>
        <taxon>Bacteria</taxon>
        <taxon>Bacillati</taxon>
        <taxon>Actinomycetota</taxon>
        <taxon>Actinomycetes</taxon>
        <taxon>Kineosporiales</taxon>
        <taxon>Kineosporiaceae</taxon>
        <taxon>Kineosporia</taxon>
    </lineage>
</organism>
<protein>
    <submittedName>
        <fullName evidence="2">Uncharacterized protein</fullName>
    </submittedName>
</protein>
<comment type="caution">
    <text evidence="2">The sequence shown here is derived from an EMBL/GenBank/DDBJ whole genome shotgun (WGS) entry which is preliminary data.</text>
</comment>
<reference evidence="2 3" key="1">
    <citation type="submission" date="2021-05" db="EMBL/GenBank/DDBJ databases">
        <title>Kineosporia and Streptomyces sp. nov. two new marine actinobacteria isolated from Coral.</title>
        <authorList>
            <person name="Buangrab K."/>
            <person name="Sutthacheep M."/>
            <person name="Yeemin T."/>
            <person name="Harunari E."/>
            <person name="Igarashi Y."/>
            <person name="Kanchanasin P."/>
            <person name="Tanasupawat S."/>
            <person name="Phongsopitanun W."/>
        </authorList>
    </citation>
    <scope>NUCLEOTIDE SEQUENCE [LARGE SCALE GENOMIC DNA]</scope>
    <source>
        <strain evidence="2 3">J2-2</strain>
    </source>
</reference>
<accession>A0ABS5TL58</accession>
<feature type="compositionally biased region" description="Basic and acidic residues" evidence="1">
    <location>
        <begin position="20"/>
        <end position="32"/>
    </location>
</feature>
<proteinExistence type="predicted"/>
<evidence type="ECO:0000313" key="2">
    <source>
        <dbReference type="EMBL" id="MBT0771745.1"/>
    </source>
</evidence>
<keyword evidence="3" id="KW-1185">Reference proteome</keyword>
<dbReference type="Proteomes" id="UP001197247">
    <property type="component" value="Unassembled WGS sequence"/>
</dbReference>
<sequence length="160" mass="17900">MTQLYQKKAIPTEAHQWWKNGDHPDDGCADGHEGDDEACEGKVVRFFRRPEPGYASDVTHDQCGRTWHDHGWIDTLEGGHTVCPGSWIVTGVEGERWPVKDSIFQATYEKVPAEGEFEKRIADAIRASREYQEGMARGVPKNVREQYLSGISSAAARALA</sequence>
<name>A0ABS5TL58_9ACTN</name>
<feature type="region of interest" description="Disordered" evidence="1">
    <location>
        <begin position="15"/>
        <end position="34"/>
    </location>
</feature>
<dbReference type="RefSeq" id="WP_214158116.1">
    <property type="nucleotide sequence ID" value="NZ_JAHBAY010000010.1"/>
</dbReference>
<evidence type="ECO:0000256" key="1">
    <source>
        <dbReference type="SAM" id="MobiDB-lite"/>
    </source>
</evidence>
<dbReference type="EMBL" id="JAHBAY010000010">
    <property type="protein sequence ID" value="MBT0771745.1"/>
    <property type="molecule type" value="Genomic_DNA"/>
</dbReference>
<evidence type="ECO:0000313" key="3">
    <source>
        <dbReference type="Proteomes" id="UP001197247"/>
    </source>
</evidence>